<keyword evidence="2" id="KW-1185">Reference proteome</keyword>
<reference evidence="1 2" key="1">
    <citation type="journal article" date="2017" name="Int. J. Parasitol.">
        <title>The genome of the protozoan parasite Cystoisospora suis and a reverse vaccinology approach to identify vaccine candidates.</title>
        <authorList>
            <person name="Palmieri N."/>
            <person name="Shrestha A."/>
            <person name="Ruttkowski B."/>
            <person name="Beck T."/>
            <person name="Vogl C."/>
            <person name="Tomley F."/>
            <person name="Blake D.P."/>
            <person name="Joachim A."/>
        </authorList>
    </citation>
    <scope>NUCLEOTIDE SEQUENCE [LARGE SCALE GENOMIC DNA]</scope>
    <source>
        <strain evidence="1 2">Wien I</strain>
    </source>
</reference>
<name>A0A2C6KDY7_9APIC</name>
<protein>
    <submittedName>
        <fullName evidence="1">Helicase associated domain protein</fullName>
    </submittedName>
</protein>
<dbReference type="EMBL" id="MIGC01008480">
    <property type="protein sequence ID" value="PHJ15359.1"/>
    <property type="molecule type" value="Genomic_DNA"/>
</dbReference>
<organism evidence="1 2">
    <name type="scientific">Cystoisospora suis</name>
    <dbReference type="NCBI Taxonomy" id="483139"/>
    <lineage>
        <taxon>Eukaryota</taxon>
        <taxon>Sar</taxon>
        <taxon>Alveolata</taxon>
        <taxon>Apicomplexa</taxon>
        <taxon>Conoidasida</taxon>
        <taxon>Coccidia</taxon>
        <taxon>Eucoccidiorida</taxon>
        <taxon>Eimeriorina</taxon>
        <taxon>Sarcocystidae</taxon>
        <taxon>Cystoisospora</taxon>
    </lineage>
</organism>
<dbReference type="RefSeq" id="XP_067917093.1">
    <property type="nucleotide sequence ID" value="XM_068070931.1"/>
</dbReference>
<evidence type="ECO:0000313" key="2">
    <source>
        <dbReference type="Proteomes" id="UP000221165"/>
    </source>
</evidence>
<sequence>MALNEDLEESCFPHINSVIDCMYTRRMVAHPIHAGGVLEVPLDVPLDLSTSFLRATAAGHFSPGGLCLRLLREDWLSPKDQEEMRSRRK</sequence>
<dbReference type="VEuPathDB" id="ToxoDB:CSUI_010830"/>
<accession>A0A2C6KDY7</accession>
<comment type="caution">
    <text evidence="1">The sequence shown here is derived from an EMBL/GenBank/DDBJ whole genome shotgun (WGS) entry which is preliminary data.</text>
</comment>
<evidence type="ECO:0000313" key="1">
    <source>
        <dbReference type="EMBL" id="PHJ15359.1"/>
    </source>
</evidence>
<feature type="non-terminal residue" evidence="1">
    <location>
        <position position="89"/>
    </location>
</feature>
<dbReference type="Proteomes" id="UP000221165">
    <property type="component" value="Unassembled WGS sequence"/>
</dbReference>
<gene>
    <name evidence="1" type="ORF">CSUI_010830</name>
</gene>
<proteinExistence type="predicted"/>
<dbReference type="AlphaFoldDB" id="A0A2C6KDY7"/>
<dbReference type="GeneID" id="94434142"/>